<dbReference type="NCBIfam" id="TIGR03317">
    <property type="entry name" value="ygfZ_signature"/>
    <property type="match status" value="1"/>
</dbReference>
<dbReference type="InterPro" id="IPR045179">
    <property type="entry name" value="YgfZ/GcvT"/>
</dbReference>
<dbReference type="InterPro" id="IPR017703">
    <property type="entry name" value="YgfZ/GCV_T_CS"/>
</dbReference>
<dbReference type="EMBL" id="SHBE01000001">
    <property type="protein sequence ID" value="RZO27241.1"/>
    <property type="molecule type" value="Genomic_DNA"/>
</dbReference>
<evidence type="ECO:0008006" key="3">
    <source>
        <dbReference type="Google" id="ProtNLM"/>
    </source>
</evidence>
<accession>A0A520N183</accession>
<dbReference type="Gene3D" id="2.40.30.160">
    <property type="match status" value="1"/>
</dbReference>
<gene>
    <name evidence="1" type="ORF">EVA92_00410</name>
</gene>
<dbReference type="GO" id="GO:0016226">
    <property type="term" value="P:iron-sulfur cluster assembly"/>
    <property type="evidence" value="ECO:0007669"/>
    <property type="project" value="TreeGrafter"/>
</dbReference>
<comment type="caution">
    <text evidence="1">The sequence shown here is derived from an EMBL/GenBank/DDBJ whole genome shotgun (WGS) entry which is preliminary data.</text>
</comment>
<reference evidence="1 2" key="1">
    <citation type="submission" date="2019-02" db="EMBL/GenBank/DDBJ databases">
        <title>Prokaryotic population dynamics and viral predation in marine succession experiment using metagenomics: the confinement effect.</title>
        <authorList>
            <person name="Haro-Moreno J.M."/>
            <person name="Rodriguez-Valera F."/>
            <person name="Lopez-Perez M."/>
        </authorList>
    </citation>
    <scope>NUCLEOTIDE SEQUENCE [LARGE SCALE GENOMIC DNA]</scope>
    <source>
        <strain evidence="1">MED-G159</strain>
    </source>
</reference>
<organism evidence="1 2">
    <name type="scientific">SAR86 cluster bacterium</name>
    <dbReference type="NCBI Taxonomy" id="2030880"/>
    <lineage>
        <taxon>Bacteria</taxon>
        <taxon>Pseudomonadati</taxon>
        <taxon>Pseudomonadota</taxon>
        <taxon>Gammaproteobacteria</taxon>
        <taxon>SAR86 cluster</taxon>
    </lineage>
</organism>
<dbReference type="Gene3D" id="3.30.70.1400">
    <property type="entry name" value="Aminomethyltransferase beta-barrel domains"/>
    <property type="match status" value="1"/>
</dbReference>
<name>A0A520N183_9GAMM</name>
<dbReference type="Proteomes" id="UP000315825">
    <property type="component" value="Unassembled WGS sequence"/>
</dbReference>
<dbReference type="PANTHER" id="PTHR22602">
    <property type="entry name" value="TRANSFERASE CAF17, MITOCHONDRIAL-RELATED"/>
    <property type="match status" value="1"/>
</dbReference>
<protein>
    <recommendedName>
        <fullName evidence="3">Aminomethyltransferase folate-binding domain-containing protein</fullName>
    </recommendedName>
</protein>
<evidence type="ECO:0000313" key="1">
    <source>
        <dbReference type="EMBL" id="RZO27241.1"/>
    </source>
</evidence>
<sequence length="254" mass="29501">MPLLALKLSCFTSNSLSMSFFQLNNYTALEISGERVSDFLQGQITSDITQSPIKFKTLFCDEKGYVITNAYVIFNDSALIIVKKGVHHILEENLKKFIKFYRCSIEVKDVESYGEYSNGKFFIHPGSKKTDNKDDEWDRLKIVNFDIDIYESISHKFRVNELGYNLDDYVSFDKGCYRGQEIIARINYLSKGSIKPVIFKDISKKNFKYLEKEGKFLFSTKINGNIFYQFMLREGAEIIKENTIKPIASLWEFS</sequence>
<proteinExistence type="predicted"/>
<dbReference type="SUPFAM" id="SSF103025">
    <property type="entry name" value="Folate-binding domain"/>
    <property type="match status" value="1"/>
</dbReference>
<dbReference type="AlphaFoldDB" id="A0A520N183"/>
<evidence type="ECO:0000313" key="2">
    <source>
        <dbReference type="Proteomes" id="UP000315825"/>
    </source>
</evidence>
<dbReference type="PANTHER" id="PTHR22602:SF0">
    <property type="entry name" value="TRANSFERASE CAF17, MITOCHONDRIAL-RELATED"/>
    <property type="match status" value="1"/>
</dbReference>